<name>A0A5B0NQI0_PUCGR</name>
<feature type="region of interest" description="Disordered" evidence="1">
    <location>
        <begin position="40"/>
        <end position="63"/>
    </location>
</feature>
<reference evidence="2 3" key="1">
    <citation type="submission" date="2019-05" db="EMBL/GenBank/DDBJ databases">
        <title>Emergence of the Ug99 lineage of the wheat stem rust pathogen through somatic hybridization.</title>
        <authorList>
            <person name="Li F."/>
            <person name="Upadhyaya N.M."/>
            <person name="Sperschneider J."/>
            <person name="Matny O."/>
            <person name="Nguyen-Phuc H."/>
            <person name="Mago R."/>
            <person name="Raley C."/>
            <person name="Miller M.E."/>
            <person name="Silverstein K.A.T."/>
            <person name="Henningsen E."/>
            <person name="Hirsch C.D."/>
            <person name="Visser B."/>
            <person name="Pretorius Z.A."/>
            <person name="Steffenson B.J."/>
            <person name="Schwessinger B."/>
            <person name="Dodds P.N."/>
            <person name="Figueroa M."/>
        </authorList>
    </citation>
    <scope>NUCLEOTIDE SEQUENCE [LARGE SCALE GENOMIC DNA]</scope>
    <source>
        <strain evidence="2 3">Ug99</strain>
    </source>
</reference>
<dbReference type="Proteomes" id="UP000325313">
    <property type="component" value="Unassembled WGS sequence"/>
</dbReference>
<evidence type="ECO:0000256" key="1">
    <source>
        <dbReference type="SAM" id="MobiDB-lite"/>
    </source>
</evidence>
<evidence type="ECO:0000313" key="2">
    <source>
        <dbReference type="EMBL" id="KAA1090109.1"/>
    </source>
</evidence>
<gene>
    <name evidence="2" type="ORF">PGTUg99_035728</name>
</gene>
<dbReference type="AlphaFoldDB" id="A0A5B0NQI0"/>
<evidence type="ECO:0000313" key="3">
    <source>
        <dbReference type="Proteomes" id="UP000325313"/>
    </source>
</evidence>
<comment type="caution">
    <text evidence="2">The sequence shown here is derived from an EMBL/GenBank/DDBJ whole genome shotgun (WGS) entry which is preliminary data.</text>
</comment>
<protein>
    <submittedName>
        <fullName evidence="2">Uncharacterized protein</fullName>
    </submittedName>
</protein>
<feature type="compositionally biased region" description="Polar residues" evidence="1">
    <location>
        <begin position="40"/>
        <end position="50"/>
    </location>
</feature>
<organism evidence="2 3">
    <name type="scientific">Puccinia graminis f. sp. tritici</name>
    <dbReference type="NCBI Taxonomy" id="56615"/>
    <lineage>
        <taxon>Eukaryota</taxon>
        <taxon>Fungi</taxon>
        <taxon>Dikarya</taxon>
        <taxon>Basidiomycota</taxon>
        <taxon>Pucciniomycotina</taxon>
        <taxon>Pucciniomycetes</taxon>
        <taxon>Pucciniales</taxon>
        <taxon>Pucciniaceae</taxon>
        <taxon>Puccinia</taxon>
    </lineage>
</organism>
<accession>A0A5B0NQI0</accession>
<dbReference type="EMBL" id="VDEP01000404">
    <property type="protein sequence ID" value="KAA1090109.1"/>
    <property type="molecule type" value="Genomic_DNA"/>
</dbReference>
<proteinExistence type="predicted"/>
<sequence>MFPSTSSSHPLSGSLPVEFTAPYAALTKKYNCLQPNRSVLKTQESTSPRTLESLATGPSPCGL</sequence>